<accession>A0ABQ4K4A6</accession>
<comment type="caution">
    <text evidence="4">The sequence shown here is derived from an EMBL/GenBank/DDBJ whole genome shotgun (WGS) entry which is preliminary data.</text>
</comment>
<dbReference type="SUPFAM" id="SSF53335">
    <property type="entry name" value="S-adenosyl-L-methionine-dependent methyltransferases"/>
    <property type="match status" value="1"/>
</dbReference>
<gene>
    <name evidence="4" type="ORF">J1TS3_17060</name>
</gene>
<dbReference type="Proteomes" id="UP000680279">
    <property type="component" value="Unassembled WGS sequence"/>
</dbReference>
<dbReference type="RefSeq" id="WP_212962803.1">
    <property type="nucleotide sequence ID" value="NZ_BOQT01000005.1"/>
</dbReference>
<evidence type="ECO:0000313" key="5">
    <source>
        <dbReference type="Proteomes" id="UP000680279"/>
    </source>
</evidence>
<protein>
    <submittedName>
        <fullName evidence="4">Caffeoyl-CoA O-methyltransferase</fullName>
    </submittedName>
</protein>
<name>A0ABQ4K4A6_9BACI</name>
<dbReference type="InterPro" id="IPR002935">
    <property type="entry name" value="SAM_O-MeTrfase"/>
</dbReference>
<dbReference type="CDD" id="cd02440">
    <property type="entry name" value="AdoMet_MTases"/>
    <property type="match status" value="1"/>
</dbReference>
<keyword evidence="5" id="KW-1185">Reference proteome</keyword>
<organism evidence="4 5">
    <name type="scientific">Siminovitchia fordii</name>
    <dbReference type="NCBI Taxonomy" id="254759"/>
    <lineage>
        <taxon>Bacteria</taxon>
        <taxon>Bacillati</taxon>
        <taxon>Bacillota</taxon>
        <taxon>Bacilli</taxon>
        <taxon>Bacillales</taxon>
        <taxon>Bacillaceae</taxon>
        <taxon>Siminovitchia</taxon>
    </lineage>
</organism>
<keyword evidence="3" id="KW-0949">S-adenosyl-L-methionine</keyword>
<evidence type="ECO:0000313" key="4">
    <source>
        <dbReference type="EMBL" id="GIN20572.1"/>
    </source>
</evidence>
<dbReference type="PANTHER" id="PTHR43167:SF1">
    <property type="entry name" value="PUTATIVE (AFU_ORTHOLOGUE AFUA_6G01830)-RELATED"/>
    <property type="match status" value="1"/>
</dbReference>
<proteinExistence type="predicted"/>
<evidence type="ECO:0000256" key="2">
    <source>
        <dbReference type="ARBA" id="ARBA00022679"/>
    </source>
</evidence>
<dbReference type="PROSITE" id="PS51682">
    <property type="entry name" value="SAM_OMT_I"/>
    <property type="match status" value="1"/>
</dbReference>
<keyword evidence="1" id="KW-0489">Methyltransferase</keyword>
<dbReference type="InterPro" id="IPR029063">
    <property type="entry name" value="SAM-dependent_MTases_sf"/>
</dbReference>
<dbReference type="PANTHER" id="PTHR43167">
    <property type="entry name" value="PUTATIVE (AFU_ORTHOLOGUE AFUA_6G01830)-RELATED"/>
    <property type="match status" value="1"/>
</dbReference>
<evidence type="ECO:0000256" key="1">
    <source>
        <dbReference type="ARBA" id="ARBA00022603"/>
    </source>
</evidence>
<evidence type="ECO:0000256" key="3">
    <source>
        <dbReference type="ARBA" id="ARBA00022691"/>
    </source>
</evidence>
<dbReference type="EMBL" id="BOQT01000005">
    <property type="protein sequence ID" value="GIN20572.1"/>
    <property type="molecule type" value="Genomic_DNA"/>
</dbReference>
<dbReference type="Pfam" id="PF01596">
    <property type="entry name" value="Methyltransf_3"/>
    <property type="match status" value="1"/>
</dbReference>
<reference evidence="4 5" key="1">
    <citation type="submission" date="2021-03" db="EMBL/GenBank/DDBJ databases">
        <title>Antimicrobial resistance genes in bacteria isolated from Japanese honey, and their potential for conferring macrolide and lincosamide resistance in the American foulbrood pathogen Paenibacillus larvae.</title>
        <authorList>
            <person name="Okamoto M."/>
            <person name="Kumagai M."/>
            <person name="Kanamori H."/>
            <person name="Takamatsu D."/>
        </authorList>
    </citation>
    <scope>NUCLEOTIDE SEQUENCE [LARGE SCALE GENOMIC DNA]</scope>
    <source>
        <strain evidence="4 5">J1TS3</strain>
    </source>
</reference>
<dbReference type="Gene3D" id="3.40.50.150">
    <property type="entry name" value="Vaccinia Virus protein VP39"/>
    <property type="match status" value="1"/>
</dbReference>
<keyword evidence="2" id="KW-0808">Transferase</keyword>
<sequence>MHTSIENLLNEIESFGLENDNIVKEDRLKMKNITKDTGQFLTLLLKSSKVKNVLEVGTSNGYSTIWLARNFINSDAHVTTVEIDDRKITMARDNFRKANLQKYITLHHEDAGAFLKKQANETFDFIFLDSDRSHYVGWWEDLNRVLQRNSLMIVDNANSHREEVNDFIKLIQSSDNHDSLIVSVGKGVLIILKN</sequence>